<evidence type="ECO:0000313" key="1">
    <source>
        <dbReference type="EMBL" id="MCI0753944.1"/>
    </source>
</evidence>
<protein>
    <submittedName>
        <fullName evidence="1">Uncharacterized protein</fullName>
    </submittedName>
</protein>
<accession>A0ABS9W3T8</accession>
<keyword evidence="2" id="KW-1185">Reference proteome</keyword>
<reference evidence="1 2" key="1">
    <citation type="submission" date="2022-03" db="EMBL/GenBank/DDBJ databases">
        <title>Complete genome analysis of Roseomonas KG 17.1 : a prolific producer of plant growth promoters.</title>
        <authorList>
            <person name="Saadouli I."/>
            <person name="Najjari A."/>
            <person name="Mosbah A."/>
            <person name="Ouzari H.I."/>
        </authorList>
    </citation>
    <scope>NUCLEOTIDE SEQUENCE [LARGE SCALE GENOMIC DNA]</scope>
    <source>
        <strain evidence="1 2">KG17-1</strain>
    </source>
</reference>
<evidence type="ECO:0000313" key="2">
    <source>
        <dbReference type="Proteomes" id="UP001201985"/>
    </source>
</evidence>
<name>A0ABS9W3T8_9PROT</name>
<proteinExistence type="predicted"/>
<comment type="caution">
    <text evidence="1">The sequence shown here is derived from an EMBL/GenBank/DDBJ whole genome shotgun (WGS) entry which is preliminary data.</text>
</comment>
<dbReference type="RefSeq" id="WP_157985768.1">
    <property type="nucleotide sequence ID" value="NZ_JALBUU010000004.1"/>
</dbReference>
<sequence>MQFAHRAEVAVSVVNLARPPGFQTGRGTGFRSADSVTIPRNFILSSAELPFATGSG</sequence>
<dbReference type="EMBL" id="JALBUU010000004">
    <property type="protein sequence ID" value="MCI0753944.1"/>
    <property type="molecule type" value="Genomic_DNA"/>
</dbReference>
<organism evidence="1 2">
    <name type="scientific">Teichococcus vastitatis</name>
    <dbReference type="NCBI Taxonomy" id="2307076"/>
    <lineage>
        <taxon>Bacteria</taxon>
        <taxon>Pseudomonadati</taxon>
        <taxon>Pseudomonadota</taxon>
        <taxon>Alphaproteobacteria</taxon>
        <taxon>Acetobacterales</taxon>
        <taxon>Roseomonadaceae</taxon>
        <taxon>Roseomonas</taxon>
    </lineage>
</organism>
<gene>
    <name evidence="1" type="ORF">MON41_09260</name>
</gene>
<dbReference type="Proteomes" id="UP001201985">
    <property type="component" value="Unassembled WGS sequence"/>
</dbReference>